<comment type="caution">
    <text evidence="3">The sequence shown here is derived from an EMBL/GenBank/DDBJ whole genome shotgun (WGS) entry which is preliminary data.</text>
</comment>
<dbReference type="InterPro" id="IPR052766">
    <property type="entry name" value="S41A_metabolite_peptidase"/>
</dbReference>
<dbReference type="PANTHER" id="PTHR37049">
    <property type="entry name" value="PEPTIDASE S41 FAMILY PROTEIN"/>
    <property type="match status" value="1"/>
</dbReference>
<accession>A0AA37GNQ4</accession>
<dbReference type="InterPro" id="IPR005151">
    <property type="entry name" value="Tail-specific_protease"/>
</dbReference>
<dbReference type="SUPFAM" id="SSF52096">
    <property type="entry name" value="ClpP/crotonase"/>
    <property type="match status" value="1"/>
</dbReference>
<dbReference type="Pfam" id="PF23658">
    <property type="entry name" value="PDZ_CPAF_rel"/>
    <property type="match status" value="1"/>
</dbReference>
<dbReference type="Gene3D" id="3.90.226.10">
    <property type="entry name" value="2-enoyl-CoA Hydratase, Chain A, domain 1"/>
    <property type="match status" value="1"/>
</dbReference>
<feature type="domain" description="CPAF-like PDZ" evidence="2">
    <location>
        <begin position="74"/>
        <end position="193"/>
    </location>
</feature>
<name>A0AA37GNQ4_9PEZI</name>
<sequence length="702" mass="77989">MQFQSTLSYVKNPPPGYQQPAFDFMGELEKLKHNVTVGVFKSQYDFEVTLQYLVYSVHDAHVDLYAGILSVFSYASPVPLVAASIDGKEAPKIYFADDIISRREDMARGIENPISAVSRINGEPAIEYLTRFGARQSVGMLEPHADWNELMDHPVQDVQGIYSIFSGSSTFYPGNSLTFSFEDTSIDDVETNWLAIYNNAEFTGPLETPGDFYNFFVLGLLPASYYNVQLPEAFGGPPDENAPITEVPPGTGDAPTDDTIEEELSDWYIRSYGAFPKKAEFTQKTLGLKNETILTGYFYEAISTGVVSIPHFSQFGLHVGSFGDGLTGFMEKAKEKSIPHIIIDLQKNYGGSTGIALMLFREFFPGIDPFAGSQRRSHELGNILGSATTQYWQNLAADSEERLKLLANEWIITTRINAETGRNFTSWEEYAGPRRQNEDDFSLVEQYDLDNPQFHAAAFDGWLLNRYLNDDAEDERLKWWPEDIVILTDGTCSSACALFVELAAQAGARTVVMGGTPEPGPMQTASGSRGALVYTGKLLDHDLDWISGRNETVRSVSPPNRNETGIYINHAAFNLRDQLRADDTSTPLQFRYVPADCRLYFTVDNVYNMTALWHDVARATFEDPSICVEGSTEYASDREQMAPEPPAVEAPAPLSASTFTVDYELTTDNGLPAGDPFASHDPRAPPTYGPCPASNVLLWRRL</sequence>
<dbReference type="PANTHER" id="PTHR37049:SF5">
    <property type="entry name" value="TAIL SPECIFIC PROTEASE DOMAIN-CONTAINING PROTEIN"/>
    <property type="match status" value="1"/>
</dbReference>
<feature type="domain" description="Tail specific protease" evidence="1">
    <location>
        <begin position="304"/>
        <end position="516"/>
    </location>
</feature>
<evidence type="ECO:0000259" key="2">
    <source>
        <dbReference type="Pfam" id="PF23658"/>
    </source>
</evidence>
<dbReference type="GO" id="GO:0008236">
    <property type="term" value="F:serine-type peptidase activity"/>
    <property type="evidence" value="ECO:0007669"/>
    <property type="project" value="InterPro"/>
</dbReference>
<dbReference type="InterPro" id="IPR056186">
    <property type="entry name" value="PDZ_CPAF-rel"/>
</dbReference>
<evidence type="ECO:0000313" key="4">
    <source>
        <dbReference type="Proteomes" id="UP001055172"/>
    </source>
</evidence>
<proteinExistence type="predicted"/>
<dbReference type="GO" id="GO:0006508">
    <property type="term" value="P:proteolysis"/>
    <property type="evidence" value="ECO:0007669"/>
    <property type="project" value="InterPro"/>
</dbReference>
<dbReference type="EMBL" id="BPPX01000012">
    <property type="protein sequence ID" value="GJC83468.1"/>
    <property type="molecule type" value="Genomic_DNA"/>
</dbReference>
<evidence type="ECO:0000259" key="1">
    <source>
        <dbReference type="Pfam" id="PF03572"/>
    </source>
</evidence>
<protein>
    <submittedName>
        <fullName evidence="3">Peptidase S41 family protein ustP</fullName>
    </submittedName>
</protein>
<dbReference type="Pfam" id="PF03572">
    <property type="entry name" value="Peptidase_S41"/>
    <property type="match status" value="1"/>
</dbReference>
<evidence type="ECO:0000313" key="3">
    <source>
        <dbReference type="EMBL" id="GJC83468.1"/>
    </source>
</evidence>
<dbReference type="AlphaFoldDB" id="A0AA37GNQ4"/>
<reference evidence="3 4" key="1">
    <citation type="submission" date="2021-07" db="EMBL/GenBank/DDBJ databases">
        <title>Genome data of Colletotrichum spaethianum.</title>
        <authorList>
            <person name="Utami Y.D."/>
            <person name="Hiruma K."/>
        </authorList>
    </citation>
    <scope>NUCLEOTIDE SEQUENCE [LARGE SCALE GENOMIC DNA]</scope>
    <source>
        <strain evidence="3 4">MAFF 242679</strain>
    </source>
</reference>
<keyword evidence="4" id="KW-1185">Reference proteome</keyword>
<dbReference type="Proteomes" id="UP001055172">
    <property type="component" value="Unassembled WGS sequence"/>
</dbReference>
<gene>
    <name evidence="3" type="ORF">ColLi_06306</name>
</gene>
<organism evidence="3 4">
    <name type="scientific">Colletotrichum liriopes</name>
    <dbReference type="NCBI Taxonomy" id="708192"/>
    <lineage>
        <taxon>Eukaryota</taxon>
        <taxon>Fungi</taxon>
        <taxon>Dikarya</taxon>
        <taxon>Ascomycota</taxon>
        <taxon>Pezizomycotina</taxon>
        <taxon>Sordariomycetes</taxon>
        <taxon>Hypocreomycetidae</taxon>
        <taxon>Glomerellales</taxon>
        <taxon>Glomerellaceae</taxon>
        <taxon>Colletotrichum</taxon>
        <taxon>Colletotrichum spaethianum species complex</taxon>
    </lineage>
</organism>
<dbReference type="InterPro" id="IPR029045">
    <property type="entry name" value="ClpP/crotonase-like_dom_sf"/>
</dbReference>